<protein>
    <submittedName>
        <fullName evidence="2">Uncharacterized protein</fullName>
    </submittedName>
</protein>
<gene>
    <name evidence="2" type="ORF">ACFSM0_14680</name>
</gene>
<comment type="caution">
    <text evidence="2">The sequence shown here is derived from an EMBL/GenBank/DDBJ whole genome shotgun (WGS) entry which is preliminary data.</text>
</comment>
<proteinExistence type="predicted"/>
<sequence length="81" mass="9175">MTSTEPIENARQRRCDRSQTIVSRDALTYPPHELLVKIRGFEFRASFRALFFVGATLTVLAAISLWNAPIFSEAKAKIFSN</sequence>
<evidence type="ECO:0000313" key="3">
    <source>
        <dbReference type="Proteomes" id="UP001597413"/>
    </source>
</evidence>
<feature type="transmembrane region" description="Helical" evidence="1">
    <location>
        <begin position="47"/>
        <end position="66"/>
    </location>
</feature>
<accession>A0ABW5AAI4</accession>
<evidence type="ECO:0000313" key="2">
    <source>
        <dbReference type="EMBL" id="MFD2175338.1"/>
    </source>
</evidence>
<dbReference type="RefSeq" id="WP_377391888.1">
    <property type="nucleotide sequence ID" value="NZ_JBHUIX010000013.1"/>
</dbReference>
<dbReference type="EMBL" id="JBHUIX010000013">
    <property type="protein sequence ID" value="MFD2175338.1"/>
    <property type="molecule type" value="Genomic_DNA"/>
</dbReference>
<name>A0ABW5AAI4_9RHOB</name>
<dbReference type="Proteomes" id="UP001597413">
    <property type="component" value="Unassembled WGS sequence"/>
</dbReference>
<evidence type="ECO:0000256" key="1">
    <source>
        <dbReference type="SAM" id="Phobius"/>
    </source>
</evidence>
<keyword evidence="1" id="KW-0472">Membrane</keyword>
<reference evidence="3" key="1">
    <citation type="journal article" date="2019" name="Int. J. Syst. Evol. Microbiol.">
        <title>The Global Catalogue of Microorganisms (GCM) 10K type strain sequencing project: providing services to taxonomists for standard genome sequencing and annotation.</title>
        <authorList>
            <consortium name="The Broad Institute Genomics Platform"/>
            <consortium name="The Broad Institute Genome Sequencing Center for Infectious Disease"/>
            <person name="Wu L."/>
            <person name="Ma J."/>
        </authorList>
    </citation>
    <scope>NUCLEOTIDE SEQUENCE [LARGE SCALE GENOMIC DNA]</scope>
    <source>
        <strain evidence="3">CCUG 55131</strain>
    </source>
</reference>
<keyword evidence="1" id="KW-1133">Transmembrane helix</keyword>
<keyword evidence="3" id="KW-1185">Reference proteome</keyword>
<organism evidence="2 3">
    <name type="scientific">Rhodobacter lacus</name>
    <dbReference type="NCBI Taxonomy" id="1641972"/>
    <lineage>
        <taxon>Bacteria</taxon>
        <taxon>Pseudomonadati</taxon>
        <taxon>Pseudomonadota</taxon>
        <taxon>Alphaproteobacteria</taxon>
        <taxon>Rhodobacterales</taxon>
        <taxon>Rhodobacter group</taxon>
        <taxon>Rhodobacter</taxon>
    </lineage>
</organism>
<keyword evidence="1" id="KW-0812">Transmembrane</keyword>